<dbReference type="InterPro" id="IPR052189">
    <property type="entry name" value="L-asp_N-monooxygenase_NS-form"/>
</dbReference>
<dbReference type="SUPFAM" id="SSF51905">
    <property type="entry name" value="FAD/NAD(P)-binding domain"/>
    <property type="match status" value="1"/>
</dbReference>
<evidence type="ECO:0000313" key="2">
    <source>
        <dbReference type="EMBL" id="QJX45612.1"/>
    </source>
</evidence>
<dbReference type="Pfam" id="PF13454">
    <property type="entry name" value="NAD_binding_9"/>
    <property type="match status" value="1"/>
</dbReference>
<dbReference type="Gene3D" id="3.50.50.60">
    <property type="entry name" value="FAD/NAD(P)-binding domain"/>
    <property type="match status" value="1"/>
</dbReference>
<sequence>MLAVQLARLPMMVRYTCDVHLVEPRLAPGPGLAYTARRPEYLMNVQSQYLSAFPDQPDHFRHWLRTNRNPDCELDFCSRQSYGRYLQQLIGQVLEWPSSNGIRCFWHAQAAVAAEINADQQTGLVRLADGTTLTSNYIILALGNFPPLKSAFAPALPALPGYHHNPWEQGVLHTIGLDETVLLLGSGLTAIDVLLGLRADGHRGKITIVSGHGRWPMVHQQYQEPYPSFYATELAGLTRVAAVMQVIRRHVGMAAEAGTDWRAVIDSLRPHLGLIWAAWPPEEQARFLRHVAGYWSVIRHRSPPQNAEVVASMLADGVLQEETGRVRGLAAGGEGVLVTVQQARQPHRQLTAAHVINCTGPLLDYSRISDSFVQSLRDAGQLCPDALRLGIKTDEHGALLSSTGSVSPILFTLGPSRRPAYYESTAVPELREQAAKLAKELGQRLVATATAI</sequence>
<feature type="domain" description="FAD-dependent urate hydroxylase HpyO/Asp monooxygenase CreE-like FAD/NAD(P)-binding" evidence="1">
    <location>
        <begin position="6"/>
        <end position="144"/>
    </location>
</feature>
<gene>
    <name evidence="2" type="ORF">HMJ29_01135</name>
</gene>
<reference evidence="2 3" key="1">
    <citation type="submission" date="2020-05" db="EMBL/GenBank/DDBJ databases">
        <title>Complete genome sequence of Hymenobacter sp. TS19 in Coasted Sand Dune.</title>
        <authorList>
            <person name="Lee J.-H."/>
            <person name="Jung J.-H."/>
            <person name="Jeong S."/>
            <person name="Zhao L."/>
            <person name="Kim M.-K."/>
            <person name="Seo H.-S."/>
            <person name="Lim S."/>
        </authorList>
    </citation>
    <scope>NUCLEOTIDE SEQUENCE [LARGE SCALE GENOMIC DNA]</scope>
    <source>
        <strain evidence="2 3">TS19</strain>
    </source>
</reference>
<dbReference type="KEGG" id="hts:HMJ29_01135"/>
<evidence type="ECO:0000259" key="1">
    <source>
        <dbReference type="Pfam" id="PF13454"/>
    </source>
</evidence>
<keyword evidence="3" id="KW-1185">Reference proteome</keyword>
<dbReference type="InterPro" id="IPR038732">
    <property type="entry name" value="HpyO/CreE_NAD-binding"/>
</dbReference>
<dbReference type="InterPro" id="IPR036188">
    <property type="entry name" value="FAD/NAD-bd_sf"/>
</dbReference>
<proteinExistence type="predicted"/>
<protein>
    <recommendedName>
        <fullName evidence="1">FAD-dependent urate hydroxylase HpyO/Asp monooxygenase CreE-like FAD/NAD(P)-binding domain-containing protein</fullName>
    </recommendedName>
</protein>
<dbReference type="Proteomes" id="UP000501623">
    <property type="component" value="Chromosome"/>
</dbReference>
<organism evidence="2 3">
    <name type="scientific">Hymenobacter taeanensis</name>
    <dbReference type="NCBI Taxonomy" id="2735321"/>
    <lineage>
        <taxon>Bacteria</taxon>
        <taxon>Pseudomonadati</taxon>
        <taxon>Bacteroidota</taxon>
        <taxon>Cytophagia</taxon>
        <taxon>Cytophagales</taxon>
        <taxon>Hymenobacteraceae</taxon>
        <taxon>Hymenobacter</taxon>
    </lineage>
</organism>
<dbReference type="PANTHER" id="PTHR40254">
    <property type="entry name" value="BLR0577 PROTEIN"/>
    <property type="match status" value="1"/>
</dbReference>
<evidence type="ECO:0000313" key="3">
    <source>
        <dbReference type="Proteomes" id="UP000501623"/>
    </source>
</evidence>
<dbReference type="PANTHER" id="PTHR40254:SF1">
    <property type="entry name" value="BLR0577 PROTEIN"/>
    <property type="match status" value="1"/>
</dbReference>
<dbReference type="EMBL" id="CP053538">
    <property type="protein sequence ID" value="QJX45612.1"/>
    <property type="molecule type" value="Genomic_DNA"/>
</dbReference>
<accession>A0A6M6BCB4</accession>
<dbReference type="AlphaFoldDB" id="A0A6M6BCB4"/>
<name>A0A6M6BCB4_9BACT</name>